<keyword evidence="3" id="KW-1185">Reference proteome</keyword>
<protein>
    <submittedName>
        <fullName evidence="2">Uncharacterized protein</fullName>
    </submittedName>
</protein>
<feature type="compositionally biased region" description="Basic and acidic residues" evidence="1">
    <location>
        <begin position="27"/>
        <end position="47"/>
    </location>
</feature>
<accession>A0A9P1H9Q2</accession>
<dbReference type="AlphaFoldDB" id="A0A9P1H9Q2"/>
<gene>
    <name evidence="2" type="ORF">PPNO1_LOCUS8108</name>
</gene>
<comment type="caution">
    <text evidence="2">The sequence shown here is derived from an EMBL/GenBank/DDBJ whole genome shotgun (WGS) entry which is preliminary data.</text>
</comment>
<evidence type="ECO:0000313" key="3">
    <source>
        <dbReference type="Proteomes" id="UP000838763"/>
    </source>
</evidence>
<proteinExistence type="predicted"/>
<sequence length="123" mass="12858">MKEPLGDATNPGAQPSLFSKASGLFRRSHDEPVLPRYSDQIDPRDHSATIINGDATSSTANAASNRASQEKKTGATTNGGLDHTASISQEPPPSRPKAAGTQHPPATGSSRPAEMGMALRRGR</sequence>
<dbReference type="EMBL" id="CALLCH030000018">
    <property type="protein sequence ID" value="CAI4218526.1"/>
    <property type="molecule type" value="Genomic_DNA"/>
</dbReference>
<reference evidence="2" key="1">
    <citation type="submission" date="2022-11" db="EMBL/GenBank/DDBJ databases">
        <authorList>
            <person name="Scott C."/>
            <person name="Bruce N."/>
        </authorList>
    </citation>
    <scope>NUCLEOTIDE SEQUENCE</scope>
</reference>
<feature type="compositionally biased region" description="Polar residues" evidence="1">
    <location>
        <begin position="74"/>
        <end position="89"/>
    </location>
</feature>
<evidence type="ECO:0000256" key="1">
    <source>
        <dbReference type="SAM" id="MobiDB-lite"/>
    </source>
</evidence>
<organism evidence="2 3">
    <name type="scientific">Parascedosporium putredinis</name>
    <dbReference type="NCBI Taxonomy" id="1442378"/>
    <lineage>
        <taxon>Eukaryota</taxon>
        <taxon>Fungi</taxon>
        <taxon>Dikarya</taxon>
        <taxon>Ascomycota</taxon>
        <taxon>Pezizomycotina</taxon>
        <taxon>Sordariomycetes</taxon>
        <taxon>Hypocreomycetidae</taxon>
        <taxon>Microascales</taxon>
        <taxon>Microascaceae</taxon>
        <taxon>Parascedosporium</taxon>
    </lineage>
</organism>
<feature type="compositionally biased region" description="Low complexity" evidence="1">
    <location>
        <begin position="55"/>
        <end position="67"/>
    </location>
</feature>
<feature type="region of interest" description="Disordered" evidence="1">
    <location>
        <begin position="1"/>
        <end position="123"/>
    </location>
</feature>
<dbReference type="Proteomes" id="UP000838763">
    <property type="component" value="Unassembled WGS sequence"/>
</dbReference>
<evidence type="ECO:0000313" key="2">
    <source>
        <dbReference type="EMBL" id="CAI4218526.1"/>
    </source>
</evidence>
<name>A0A9P1H9Q2_9PEZI</name>